<dbReference type="InterPro" id="IPR001757">
    <property type="entry name" value="P_typ_ATPase"/>
</dbReference>
<dbReference type="SUPFAM" id="SSF81660">
    <property type="entry name" value="Metal cation-transporting ATPase, ATP-binding domain N"/>
    <property type="match status" value="1"/>
</dbReference>
<evidence type="ECO:0000259" key="12">
    <source>
        <dbReference type="SMART" id="SM00831"/>
    </source>
</evidence>
<evidence type="ECO:0000313" key="14">
    <source>
        <dbReference type="Proteomes" id="UP000579605"/>
    </source>
</evidence>
<evidence type="ECO:0000256" key="7">
    <source>
        <dbReference type="ARBA" id="ARBA00022967"/>
    </source>
</evidence>
<feature type="transmembrane region" description="Helical" evidence="11">
    <location>
        <begin position="812"/>
        <end position="831"/>
    </location>
</feature>
<keyword evidence="6" id="KW-0067">ATP-binding</keyword>
<dbReference type="PANTHER" id="PTHR43294">
    <property type="entry name" value="SODIUM/POTASSIUM-TRANSPORTING ATPASE SUBUNIT ALPHA"/>
    <property type="match status" value="1"/>
</dbReference>
<feature type="transmembrane region" description="Helical" evidence="11">
    <location>
        <begin position="59"/>
        <end position="79"/>
    </location>
</feature>
<gene>
    <name evidence="13" type="ORF">F4554_006022</name>
</gene>
<organism evidence="13 14">
    <name type="scientific">Actinopolymorpha rutila</name>
    <dbReference type="NCBI Taxonomy" id="446787"/>
    <lineage>
        <taxon>Bacteria</taxon>
        <taxon>Bacillati</taxon>
        <taxon>Actinomycetota</taxon>
        <taxon>Actinomycetes</taxon>
        <taxon>Propionibacteriales</taxon>
        <taxon>Actinopolymorphaceae</taxon>
        <taxon>Actinopolymorpha</taxon>
    </lineage>
</organism>
<feature type="transmembrane region" description="Helical" evidence="11">
    <location>
        <begin position="246"/>
        <end position="271"/>
    </location>
</feature>
<dbReference type="FunFam" id="3.40.50.1000:FF:000083">
    <property type="entry name" value="Sodium/potassium-transporting ATPase subunit alpha"/>
    <property type="match status" value="1"/>
</dbReference>
<evidence type="ECO:0000256" key="2">
    <source>
        <dbReference type="ARBA" id="ARBA00005675"/>
    </source>
</evidence>
<dbReference type="PRINTS" id="PR00119">
    <property type="entry name" value="CATATPASE"/>
</dbReference>
<keyword evidence="8 11" id="KW-1133">Transmembrane helix</keyword>
<evidence type="ECO:0000256" key="5">
    <source>
        <dbReference type="ARBA" id="ARBA00022741"/>
    </source>
</evidence>
<dbReference type="SUPFAM" id="SSF56784">
    <property type="entry name" value="HAD-like"/>
    <property type="match status" value="1"/>
</dbReference>
<dbReference type="Pfam" id="PF00689">
    <property type="entry name" value="Cation_ATPase_C"/>
    <property type="match status" value="1"/>
</dbReference>
<dbReference type="InterPro" id="IPR008250">
    <property type="entry name" value="ATPase_P-typ_transduc_dom_A_sf"/>
</dbReference>
<evidence type="ECO:0000256" key="4">
    <source>
        <dbReference type="ARBA" id="ARBA00022692"/>
    </source>
</evidence>
<dbReference type="GO" id="GO:0005886">
    <property type="term" value="C:plasma membrane"/>
    <property type="evidence" value="ECO:0007669"/>
    <property type="project" value="UniProtKB-SubCell"/>
</dbReference>
<comment type="catalytic activity">
    <reaction evidence="10">
        <text>ATP + H2O = ADP + phosphate + H(+)</text>
        <dbReference type="Rhea" id="RHEA:13065"/>
        <dbReference type="ChEBI" id="CHEBI:15377"/>
        <dbReference type="ChEBI" id="CHEBI:15378"/>
        <dbReference type="ChEBI" id="CHEBI:30616"/>
        <dbReference type="ChEBI" id="CHEBI:43474"/>
        <dbReference type="ChEBI" id="CHEBI:456216"/>
    </reaction>
</comment>
<dbReference type="InterPro" id="IPR004014">
    <property type="entry name" value="ATPase_P-typ_cation-transptr_N"/>
</dbReference>
<dbReference type="Pfam" id="PF00122">
    <property type="entry name" value="E1-E2_ATPase"/>
    <property type="match status" value="1"/>
</dbReference>
<dbReference type="InterPro" id="IPR023299">
    <property type="entry name" value="ATPase_P-typ_cyto_dom_N"/>
</dbReference>
<protein>
    <submittedName>
        <fullName evidence="13">Calcium-translocating P-type ATPase</fullName>
    </submittedName>
</protein>
<keyword evidence="5" id="KW-0547">Nucleotide-binding</keyword>
<feature type="transmembrane region" description="Helical" evidence="11">
    <location>
        <begin position="876"/>
        <end position="900"/>
    </location>
</feature>
<dbReference type="SMART" id="SM00831">
    <property type="entry name" value="Cation_ATPase_N"/>
    <property type="match status" value="1"/>
</dbReference>
<feature type="domain" description="Cation-transporting P-type ATPase N-terminal" evidence="12">
    <location>
        <begin position="10"/>
        <end position="83"/>
    </location>
</feature>
<dbReference type="InterPro" id="IPR059000">
    <property type="entry name" value="ATPase_P-type_domA"/>
</dbReference>
<keyword evidence="7" id="KW-1278">Translocase</keyword>
<comment type="subcellular location">
    <subcellularLocation>
        <location evidence="1">Cell membrane</location>
        <topology evidence="1">Multi-pass membrane protein</topology>
    </subcellularLocation>
</comment>
<comment type="caution">
    <text evidence="13">The sequence shown here is derived from an EMBL/GenBank/DDBJ whole genome shotgun (WGS) entry which is preliminary data.</text>
</comment>
<dbReference type="InterPro" id="IPR023214">
    <property type="entry name" value="HAD_sf"/>
</dbReference>
<dbReference type="Pfam" id="PF00690">
    <property type="entry name" value="Cation_ATPase_N"/>
    <property type="match status" value="1"/>
</dbReference>
<dbReference type="Pfam" id="PF13246">
    <property type="entry name" value="Cation_ATPase"/>
    <property type="match status" value="1"/>
</dbReference>
<dbReference type="Proteomes" id="UP000579605">
    <property type="component" value="Unassembled WGS sequence"/>
</dbReference>
<dbReference type="InterPro" id="IPR044492">
    <property type="entry name" value="P_typ_ATPase_HD_dom"/>
</dbReference>
<name>A0A852ZK73_9ACTN</name>
<dbReference type="InterPro" id="IPR006068">
    <property type="entry name" value="ATPase_P-typ_cation-transptr_C"/>
</dbReference>
<dbReference type="NCBIfam" id="TIGR01494">
    <property type="entry name" value="ATPase_P-type"/>
    <property type="match status" value="2"/>
</dbReference>
<dbReference type="PRINTS" id="PR00121">
    <property type="entry name" value="NAKATPASE"/>
</dbReference>
<dbReference type="PROSITE" id="PS00154">
    <property type="entry name" value="ATPASE_E1_E2"/>
    <property type="match status" value="1"/>
</dbReference>
<feature type="transmembrane region" description="Helical" evidence="11">
    <location>
        <begin position="768"/>
        <end position="792"/>
    </location>
</feature>
<proteinExistence type="inferred from homology"/>
<dbReference type="SFLD" id="SFLDS00003">
    <property type="entry name" value="Haloacid_Dehalogenase"/>
    <property type="match status" value="1"/>
</dbReference>
<dbReference type="InterPro" id="IPR018303">
    <property type="entry name" value="ATPase_P-typ_P_site"/>
</dbReference>
<evidence type="ECO:0000313" key="13">
    <source>
        <dbReference type="EMBL" id="NYH93384.1"/>
    </source>
</evidence>
<evidence type="ECO:0000256" key="1">
    <source>
        <dbReference type="ARBA" id="ARBA00004651"/>
    </source>
</evidence>
<evidence type="ECO:0000256" key="11">
    <source>
        <dbReference type="SAM" id="Phobius"/>
    </source>
</evidence>
<sequence>MSEQSERPRLDPTERVELLLRDLRTSRQGLSSREAERRLVHYGPNEITRRGGRRWPKELAFQFTHPLALLLWVAAGLAWLAGIGAVAVAIVIVIVVNALFAFVQETQAERAVEALAAYLPVRAKAVRDGRVQTVEATTLVPGDLVVIGEGDRISADARLVEGGLEVDLSTLTGESMPAYRSADLLDTRVSLLQARDLVFSGTTCTEGEARAVVFATGMHTEIGRIAALSERVERAESPLEAQVRRVAWLIAVIAVALGVAFIPVAMVVAGLSLEHAVVFAVGLLVGNVPEGLLPVITLALALGVRGLVHAGAVVKRLSAVETLGSTSVICTDKTGTLTENHMRVATVWSSAGTVRMQDGVDRPPGSPELAGSSRQAADRLAAVISACNNAELRDTGAPMGDPTEIALLEAAAVLGRQVDADERRRRRVRQFHFDPVLKLMSTVDERDSGVWVDVKGAPEALLPHCARLAEDNGESRPLSSGLRHEIGELVDSYARAGLRVLAVAERRLRPDEPVPLRREDAERDLDFLGLVAMQDPPRPQVADAVAQCHTAGVRIIVVTGDHGLTATAIASQVGITGEHPTVVSGDELARMPEPDLDVVLRNERELVFARSSPEAKLRIADALRAEGHVVAMTGDGVNDAPALRRADIGVAMGRAGTDVAKEAATMVLTDDNFATIVTAVRAGRQVYDNIRKFIVYIFAHSTPEITPFLVFALSGGAVPLPLTVLQLLAFDVGTETLPALALGREPAEPGLMNRPPRRRSEGVIRPGMLVRAWLFLGVICSALSMAGFFYVLLGAGWHPGDPTGPGAPLHHAYQQATTMTFLGMVAGQIGTAFAARTEHASLRSVGVFSNRLLLWGIGFELALTALLIYTPPFQDLLGTAALTPDMIVFVVPFPFIVWGADEIRRWLVRRSRQRRFRV</sequence>
<dbReference type="Pfam" id="PF08282">
    <property type="entry name" value="Hydrolase_3"/>
    <property type="match status" value="1"/>
</dbReference>
<evidence type="ECO:0000256" key="8">
    <source>
        <dbReference type="ARBA" id="ARBA00022989"/>
    </source>
</evidence>
<dbReference type="GO" id="GO:0016887">
    <property type="term" value="F:ATP hydrolysis activity"/>
    <property type="evidence" value="ECO:0007669"/>
    <property type="project" value="InterPro"/>
</dbReference>
<keyword evidence="9 11" id="KW-0472">Membrane</keyword>
<dbReference type="PANTHER" id="PTHR43294:SF21">
    <property type="entry name" value="CATION TRANSPORTING ATPASE"/>
    <property type="match status" value="1"/>
</dbReference>
<evidence type="ECO:0000256" key="9">
    <source>
        <dbReference type="ARBA" id="ARBA00023136"/>
    </source>
</evidence>
<dbReference type="InterPro" id="IPR036412">
    <property type="entry name" value="HAD-like_sf"/>
</dbReference>
<dbReference type="GO" id="GO:0005524">
    <property type="term" value="F:ATP binding"/>
    <property type="evidence" value="ECO:0007669"/>
    <property type="project" value="UniProtKB-KW"/>
</dbReference>
<dbReference type="SUPFAM" id="SSF81653">
    <property type="entry name" value="Calcium ATPase, transduction domain A"/>
    <property type="match status" value="1"/>
</dbReference>
<feature type="transmembrane region" description="Helical" evidence="11">
    <location>
        <begin position="852"/>
        <end position="870"/>
    </location>
</feature>
<keyword evidence="14" id="KW-1185">Reference proteome</keyword>
<dbReference type="Gene3D" id="3.40.50.1000">
    <property type="entry name" value="HAD superfamily/HAD-like"/>
    <property type="match status" value="1"/>
</dbReference>
<dbReference type="AlphaFoldDB" id="A0A852ZK73"/>
<dbReference type="InterPro" id="IPR050510">
    <property type="entry name" value="Cation_transp_ATPase_P-type"/>
</dbReference>
<accession>A0A852ZK73</accession>
<evidence type="ECO:0000256" key="3">
    <source>
        <dbReference type="ARBA" id="ARBA00022475"/>
    </source>
</evidence>
<dbReference type="Gene3D" id="2.70.150.10">
    <property type="entry name" value="Calcium-transporting ATPase, cytoplasmic transduction domain A"/>
    <property type="match status" value="1"/>
</dbReference>
<feature type="transmembrane region" description="Helical" evidence="11">
    <location>
        <begin position="85"/>
        <end position="103"/>
    </location>
</feature>
<evidence type="ECO:0000256" key="10">
    <source>
        <dbReference type="ARBA" id="ARBA00049360"/>
    </source>
</evidence>
<dbReference type="EMBL" id="JACBZH010000001">
    <property type="protein sequence ID" value="NYH93384.1"/>
    <property type="molecule type" value="Genomic_DNA"/>
</dbReference>
<dbReference type="SFLD" id="SFLDG00002">
    <property type="entry name" value="C1.7:_P-type_atpase_like"/>
    <property type="match status" value="1"/>
</dbReference>
<dbReference type="Gene3D" id="3.40.1110.10">
    <property type="entry name" value="Calcium-transporting ATPase, cytoplasmic domain N"/>
    <property type="match status" value="1"/>
</dbReference>
<evidence type="ECO:0000256" key="6">
    <source>
        <dbReference type="ARBA" id="ARBA00022840"/>
    </source>
</evidence>
<dbReference type="SUPFAM" id="SSF81665">
    <property type="entry name" value="Calcium ATPase, transmembrane domain M"/>
    <property type="match status" value="1"/>
</dbReference>
<dbReference type="SFLD" id="SFLDF00027">
    <property type="entry name" value="p-type_atpase"/>
    <property type="match status" value="1"/>
</dbReference>
<dbReference type="Gene3D" id="1.20.1110.10">
    <property type="entry name" value="Calcium-transporting ATPase, transmembrane domain"/>
    <property type="match status" value="1"/>
</dbReference>
<comment type="similarity">
    <text evidence="2">Belongs to the cation transport ATPase (P-type) (TC 3.A.3) family. Type IIA subfamily.</text>
</comment>
<dbReference type="InterPro" id="IPR023298">
    <property type="entry name" value="ATPase_P-typ_TM_dom_sf"/>
</dbReference>
<keyword evidence="3" id="KW-1003">Cell membrane</keyword>
<feature type="transmembrane region" description="Helical" evidence="11">
    <location>
        <begin position="291"/>
        <end position="308"/>
    </location>
</feature>
<keyword evidence="4 11" id="KW-0812">Transmembrane</keyword>
<dbReference type="RefSeq" id="WP_179790918.1">
    <property type="nucleotide sequence ID" value="NZ_BAAARR010000045.1"/>
</dbReference>
<reference evidence="13 14" key="1">
    <citation type="submission" date="2020-07" db="EMBL/GenBank/DDBJ databases">
        <title>Sequencing the genomes of 1000 actinobacteria strains.</title>
        <authorList>
            <person name="Klenk H.-P."/>
        </authorList>
    </citation>
    <scope>NUCLEOTIDE SEQUENCE [LARGE SCALE GENOMIC DNA]</scope>
    <source>
        <strain evidence="13 14">DSM 18448</strain>
    </source>
</reference>